<proteinExistence type="predicted"/>
<accession>A0A512AV11</accession>
<comment type="caution">
    <text evidence="1">The sequence shown here is derived from an EMBL/GenBank/DDBJ whole genome shotgun (WGS) entry which is preliminary data.</text>
</comment>
<evidence type="ECO:0000313" key="2">
    <source>
        <dbReference type="Proteomes" id="UP000321532"/>
    </source>
</evidence>
<evidence type="ECO:0000313" key="1">
    <source>
        <dbReference type="EMBL" id="GEO03367.1"/>
    </source>
</evidence>
<name>A0A512AV11_9BACT</name>
<keyword evidence="2" id="KW-1185">Reference proteome</keyword>
<dbReference type="EMBL" id="BJYS01000005">
    <property type="protein sequence ID" value="GEO03367.1"/>
    <property type="molecule type" value="Genomic_DNA"/>
</dbReference>
<dbReference type="AlphaFoldDB" id="A0A512AV11"/>
<protein>
    <submittedName>
        <fullName evidence="1">Uncharacterized protein</fullName>
    </submittedName>
</protein>
<reference evidence="1 2" key="1">
    <citation type="submission" date="2019-07" db="EMBL/GenBank/DDBJ databases">
        <title>Whole genome shotgun sequence of Adhaeribacter aerolatus NBRC 106133.</title>
        <authorList>
            <person name="Hosoyama A."/>
            <person name="Uohara A."/>
            <person name="Ohji S."/>
            <person name="Ichikawa N."/>
        </authorList>
    </citation>
    <scope>NUCLEOTIDE SEQUENCE [LARGE SCALE GENOMIC DNA]</scope>
    <source>
        <strain evidence="1 2">NBRC 106133</strain>
    </source>
</reference>
<dbReference type="RefSeq" id="WP_146895612.1">
    <property type="nucleotide sequence ID" value="NZ_BJYS01000005.1"/>
</dbReference>
<sequence>MLKIYNYEDTGKDGFFMDAEIESKADGLRFQRIFRNAIEANRQVESTFGYNNKFKEVLVMKYPLNQRFRLVYSDKGSNSPGKASISLGVYQMKAANS</sequence>
<dbReference type="Proteomes" id="UP000321532">
    <property type="component" value="Unassembled WGS sequence"/>
</dbReference>
<organism evidence="1 2">
    <name type="scientific">Adhaeribacter aerolatus</name>
    <dbReference type="NCBI Taxonomy" id="670289"/>
    <lineage>
        <taxon>Bacteria</taxon>
        <taxon>Pseudomonadati</taxon>
        <taxon>Bacteroidota</taxon>
        <taxon>Cytophagia</taxon>
        <taxon>Cytophagales</taxon>
        <taxon>Hymenobacteraceae</taxon>
        <taxon>Adhaeribacter</taxon>
    </lineage>
</organism>
<gene>
    <name evidence="1" type="ORF">AAE02nite_10310</name>
</gene>